<evidence type="ECO:0000256" key="2">
    <source>
        <dbReference type="SAM" id="MobiDB-lite"/>
    </source>
</evidence>
<dbReference type="PANTHER" id="PTHR31346:SF5">
    <property type="entry name" value="MULTIPLE ORGANELLAR RNA EDITING FACTOR 1, MITOCHONDRIAL"/>
    <property type="match status" value="1"/>
</dbReference>
<dbReference type="GO" id="GO:0080156">
    <property type="term" value="P:mitochondrial mRNA modification"/>
    <property type="evidence" value="ECO:0007669"/>
    <property type="project" value="TreeGrafter"/>
</dbReference>
<evidence type="ECO:0000313" key="4">
    <source>
        <dbReference type="EMBL" id="WOH14179.1"/>
    </source>
</evidence>
<dbReference type="InterPro" id="IPR054059">
    <property type="entry name" value="MORF/ORRM1/DAG-like_MORF"/>
</dbReference>
<feature type="compositionally biased region" description="Low complexity" evidence="2">
    <location>
        <begin position="278"/>
        <end position="289"/>
    </location>
</feature>
<evidence type="ECO:0000259" key="3">
    <source>
        <dbReference type="Pfam" id="PF21864"/>
    </source>
</evidence>
<sequence length="526" mass="55656">MSSSLLRLRRATLSLSSVFLNKPISSLSSTLPLTPSNPTPTIPTVVSHFRAFRASNIYLARPRNAFQNDNDDFKIGPDDILFEGCDYNHWLITMDFPKDPRPSSEEMVQTYVETAAKIFGSVEEAKKKIYACSTTTYQGFQVECSEETSKKFEGLPGVVFILPDSYIDPVNKQYGGDKYDNGFITPRPPPTQYGRTGGRFGDRNRDSNRPMRPRGEFNQGNPAYDNRSNTVGSAGNFGPTQHPPPQQNYGPPGVAPMNNSAGGQENYQGYRRDQMSPNQGNYNQGQRGNLYPQGPSVPPVNLNNNAPPPQPPQSGNFSQGVPGQPPVNFNNNAPPPQSPQSGNFGRGAPGSYNQGAPGSYNQGAPGSYGQGAPGSYGQGAPGSYGQGAPGSYGQGAPGSYGQGSPGSYGQGAPGNYSQGAPGSYRQVAPSSYGQGSPGSYVQGAAGSYTQGASGNHRQGASGYEQDAGNYGQGGGGYFGQAAAGSLGHGGGGQEKFPNFGRPDSVHEENQRFSQGEQMDGMRQVPK</sequence>
<dbReference type="GO" id="GO:0016554">
    <property type="term" value="P:cytidine to uridine editing"/>
    <property type="evidence" value="ECO:0007669"/>
    <property type="project" value="InterPro"/>
</dbReference>
<feature type="compositionally biased region" description="Gly residues" evidence="2">
    <location>
        <begin position="366"/>
        <end position="412"/>
    </location>
</feature>
<proteinExistence type="predicted"/>
<dbReference type="Proteomes" id="UP000077755">
    <property type="component" value="Chromosome 9"/>
</dbReference>
<keyword evidence="1" id="KW-0809">Transit peptide</keyword>
<feature type="compositionally biased region" description="Polar residues" evidence="2">
    <location>
        <begin position="351"/>
        <end position="361"/>
    </location>
</feature>
<dbReference type="AlphaFoldDB" id="A0AAF1BC34"/>
<accession>A0AAF1BC34</accession>
<feature type="region of interest" description="Disordered" evidence="2">
    <location>
        <begin position="178"/>
        <end position="526"/>
    </location>
</feature>
<dbReference type="KEGG" id="dcr:108202941"/>
<feature type="compositionally biased region" description="Polar residues" evidence="2">
    <location>
        <begin position="447"/>
        <end position="458"/>
    </location>
</feature>
<dbReference type="PANTHER" id="PTHR31346">
    <property type="entry name" value="MULTIPLE ORGANELLAR RNA EDITING FACTOR 2, CHLOROPLASTIC-RELATED-RELATED"/>
    <property type="match status" value="1"/>
</dbReference>
<feature type="compositionally biased region" description="Basic and acidic residues" evidence="2">
    <location>
        <begin position="200"/>
        <end position="215"/>
    </location>
</feature>
<dbReference type="Pfam" id="PF21864">
    <property type="entry name" value="MORF_dom"/>
    <property type="match status" value="1"/>
</dbReference>
<evidence type="ECO:0000313" key="5">
    <source>
        <dbReference type="Proteomes" id="UP000077755"/>
    </source>
</evidence>
<name>A0AAF1BC34_DAUCS</name>
<reference evidence="4" key="2">
    <citation type="submission" date="2022-03" db="EMBL/GenBank/DDBJ databases">
        <title>Draft title - Genomic analysis of global carrot germplasm unveils the trajectory of domestication and the origin of high carotenoid orange carrot.</title>
        <authorList>
            <person name="Iorizzo M."/>
            <person name="Ellison S."/>
            <person name="Senalik D."/>
            <person name="Macko-Podgorni A."/>
            <person name="Grzebelus D."/>
            <person name="Bostan H."/>
            <person name="Rolling W."/>
            <person name="Curaba J."/>
            <person name="Simon P."/>
        </authorList>
    </citation>
    <scope>NUCLEOTIDE SEQUENCE</scope>
    <source>
        <tissue evidence="4">Leaf</tissue>
    </source>
</reference>
<feature type="compositionally biased region" description="Polar residues" evidence="2">
    <location>
        <begin position="257"/>
        <end position="267"/>
    </location>
</feature>
<organism evidence="4 5">
    <name type="scientific">Daucus carota subsp. sativus</name>
    <name type="common">Carrot</name>
    <dbReference type="NCBI Taxonomy" id="79200"/>
    <lineage>
        <taxon>Eukaryota</taxon>
        <taxon>Viridiplantae</taxon>
        <taxon>Streptophyta</taxon>
        <taxon>Embryophyta</taxon>
        <taxon>Tracheophyta</taxon>
        <taxon>Spermatophyta</taxon>
        <taxon>Magnoliopsida</taxon>
        <taxon>eudicotyledons</taxon>
        <taxon>Gunneridae</taxon>
        <taxon>Pentapetalae</taxon>
        <taxon>asterids</taxon>
        <taxon>campanulids</taxon>
        <taxon>Apiales</taxon>
        <taxon>Apiaceae</taxon>
        <taxon>Apioideae</taxon>
        <taxon>Scandiceae</taxon>
        <taxon>Daucinae</taxon>
        <taxon>Daucus</taxon>
        <taxon>Daucus sect. Daucus</taxon>
    </lineage>
</organism>
<reference evidence="4" key="1">
    <citation type="journal article" date="2016" name="Nat. Genet.">
        <title>A high-quality carrot genome assembly provides new insights into carotenoid accumulation and asterid genome evolution.</title>
        <authorList>
            <person name="Iorizzo M."/>
            <person name="Ellison S."/>
            <person name="Senalik D."/>
            <person name="Zeng P."/>
            <person name="Satapoomin P."/>
            <person name="Huang J."/>
            <person name="Bowman M."/>
            <person name="Iovene M."/>
            <person name="Sanseverino W."/>
            <person name="Cavagnaro P."/>
            <person name="Yildiz M."/>
            <person name="Macko-Podgorni A."/>
            <person name="Moranska E."/>
            <person name="Grzebelus E."/>
            <person name="Grzebelus D."/>
            <person name="Ashrafi H."/>
            <person name="Zheng Z."/>
            <person name="Cheng S."/>
            <person name="Spooner D."/>
            <person name="Van Deynze A."/>
            <person name="Simon P."/>
        </authorList>
    </citation>
    <scope>NUCLEOTIDE SEQUENCE</scope>
    <source>
        <tissue evidence="4">Leaf</tissue>
    </source>
</reference>
<evidence type="ECO:0000256" key="1">
    <source>
        <dbReference type="ARBA" id="ARBA00022946"/>
    </source>
</evidence>
<dbReference type="EMBL" id="CP093351">
    <property type="protein sequence ID" value="WOH14179.1"/>
    <property type="molecule type" value="Genomic_DNA"/>
</dbReference>
<feature type="compositionally biased region" description="Low complexity" evidence="2">
    <location>
        <begin position="429"/>
        <end position="443"/>
    </location>
</feature>
<feature type="compositionally biased region" description="Polar residues" evidence="2">
    <location>
        <begin position="218"/>
        <end position="233"/>
    </location>
</feature>
<feature type="domain" description="MORF/ORRM1/DAG-like MORF" evidence="3">
    <location>
        <begin position="87"/>
        <end position="179"/>
    </location>
</feature>
<dbReference type="InterPro" id="IPR039206">
    <property type="entry name" value="MORF/ORRM1/DAG-like"/>
</dbReference>
<protein>
    <recommendedName>
        <fullName evidence="3">MORF/ORRM1/DAG-like MORF domain-containing protein</fullName>
    </recommendedName>
</protein>
<keyword evidence="5" id="KW-1185">Reference proteome</keyword>
<dbReference type="GO" id="GO:0005739">
    <property type="term" value="C:mitochondrion"/>
    <property type="evidence" value="ECO:0007669"/>
    <property type="project" value="TreeGrafter"/>
</dbReference>
<gene>
    <name evidence="4" type="ORF">DCAR_0933695</name>
</gene>